<organism evidence="1 2">
    <name type="scientific">Ideonella paludis</name>
    <dbReference type="NCBI Taxonomy" id="1233411"/>
    <lineage>
        <taxon>Bacteria</taxon>
        <taxon>Pseudomonadati</taxon>
        <taxon>Pseudomonadota</taxon>
        <taxon>Betaproteobacteria</taxon>
        <taxon>Burkholderiales</taxon>
        <taxon>Sphaerotilaceae</taxon>
        <taxon>Ideonella</taxon>
    </lineage>
</organism>
<dbReference type="EMBL" id="JAGQDG010000008">
    <property type="protein sequence ID" value="MBQ0937336.1"/>
    <property type="molecule type" value="Genomic_DNA"/>
</dbReference>
<evidence type="ECO:0008006" key="3">
    <source>
        <dbReference type="Google" id="ProtNLM"/>
    </source>
</evidence>
<keyword evidence="2" id="KW-1185">Reference proteome</keyword>
<sequence>MNKLDENNKERIYNLLVLKGEALLKGQFLALRQGKACGELHSNFFTAISDQIDPLLIYLINDEITASLLERGPLTKLIEEVKNSHYSDEHFKRLQYAEDDLQDLFANRTDFIIGSNLLDFKVSTFSSFEKHVEELYERLLLRKPRSDKKERKLVELICKYSESSDGDKKASILEQIKKVTFYVSSAEKIDYVLSKSGIQKDRLDEVRIFLNFYRNQRNTIHNLGVHKGKSQSLILNGVDITLENGKPSYTENHNSAIFACHELMDIYELMHTGITGEAVF</sequence>
<evidence type="ECO:0000313" key="1">
    <source>
        <dbReference type="EMBL" id="MBQ0937336.1"/>
    </source>
</evidence>
<comment type="caution">
    <text evidence="1">The sequence shown here is derived from an EMBL/GenBank/DDBJ whole genome shotgun (WGS) entry which is preliminary data.</text>
</comment>
<accession>A0ABS5E1Q6</accession>
<proteinExistence type="predicted"/>
<reference evidence="1 2" key="1">
    <citation type="submission" date="2021-04" db="EMBL/GenBank/DDBJ databases">
        <title>The genome sequence of type strain Ideonella paludis KCTC 32238.</title>
        <authorList>
            <person name="Liu Y."/>
        </authorList>
    </citation>
    <scope>NUCLEOTIDE SEQUENCE [LARGE SCALE GENOMIC DNA]</scope>
    <source>
        <strain evidence="1 2">KCTC 32238</strain>
    </source>
</reference>
<dbReference type="Proteomes" id="UP000672097">
    <property type="component" value="Unassembled WGS sequence"/>
</dbReference>
<gene>
    <name evidence="1" type="ORF">KAK11_18570</name>
</gene>
<name>A0ABS5E1Q6_9BURK</name>
<protein>
    <recommendedName>
        <fullName evidence="3">RiboL-PSP-HEPN domain-containing protein</fullName>
    </recommendedName>
</protein>
<dbReference type="RefSeq" id="WP_210810854.1">
    <property type="nucleotide sequence ID" value="NZ_JAGQDG010000008.1"/>
</dbReference>
<evidence type="ECO:0000313" key="2">
    <source>
        <dbReference type="Proteomes" id="UP000672097"/>
    </source>
</evidence>